<accession>A0ABV7Q5E4</accession>
<name>A0ABV7Q5E4_9ACTN</name>
<organism evidence="2 3">
    <name type="scientific">Glycomyces rhizosphaerae</name>
    <dbReference type="NCBI Taxonomy" id="2054422"/>
    <lineage>
        <taxon>Bacteria</taxon>
        <taxon>Bacillati</taxon>
        <taxon>Actinomycetota</taxon>
        <taxon>Actinomycetes</taxon>
        <taxon>Glycomycetales</taxon>
        <taxon>Glycomycetaceae</taxon>
        <taxon>Glycomyces</taxon>
    </lineage>
</organism>
<protein>
    <submittedName>
        <fullName evidence="2">DUF4386 family protein</fullName>
    </submittedName>
</protein>
<dbReference type="EMBL" id="JBHRWO010000023">
    <property type="protein sequence ID" value="MFC3496044.1"/>
    <property type="molecule type" value="Genomic_DNA"/>
</dbReference>
<feature type="transmembrane region" description="Helical" evidence="1">
    <location>
        <begin position="91"/>
        <end position="112"/>
    </location>
</feature>
<keyword evidence="1" id="KW-0812">Transmembrane</keyword>
<keyword evidence="1" id="KW-1133">Transmembrane helix</keyword>
<comment type="caution">
    <text evidence="2">The sequence shown here is derived from an EMBL/GenBank/DDBJ whole genome shotgun (WGS) entry which is preliminary data.</text>
</comment>
<proteinExistence type="predicted"/>
<evidence type="ECO:0000256" key="1">
    <source>
        <dbReference type="SAM" id="Phobius"/>
    </source>
</evidence>
<dbReference type="RefSeq" id="WP_387981077.1">
    <property type="nucleotide sequence ID" value="NZ_JBHRWO010000023.1"/>
</dbReference>
<evidence type="ECO:0000313" key="3">
    <source>
        <dbReference type="Proteomes" id="UP001595712"/>
    </source>
</evidence>
<reference evidence="3" key="1">
    <citation type="journal article" date="2019" name="Int. J. Syst. Evol. Microbiol.">
        <title>The Global Catalogue of Microorganisms (GCM) 10K type strain sequencing project: providing services to taxonomists for standard genome sequencing and annotation.</title>
        <authorList>
            <consortium name="The Broad Institute Genomics Platform"/>
            <consortium name="The Broad Institute Genome Sequencing Center for Infectious Disease"/>
            <person name="Wu L."/>
            <person name="Ma J."/>
        </authorList>
    </citation>
    <scope>NUCLEOTIDE SEQUENCE [LARGE SCALE GENOMIC DNA]</scope>
    <source>
        <strain evidence="3">CGMCC 4.7396</strain>
    </source>
</reference>
<keyword evidence="1" id="KW-0472">Membrane</keyword>
<feature type="transmembrane region" description="Helical" evidence="1">
    <location>
        <begin position="124"/>
        <end position="144"/>
    </location>
</feature>
<keyword evidence="3" id="KW-1185">Reference proteome</keyword>
<sequence>MTPLIAGRITGSLFLAAFVLYGGGSALGAVPGGIALIFLNSIAVAAIGFLVRARLRPDAPGAAEGYFWARQTEAVLLAAGVWFLLADKPDTNALLYAAAMCALAVGSIPMLLALKRLRWFPSWFTVWGAIGYALLGIGAVMDFAVPGSGIFFSIPGGLFEIAFGVLLIRAGFPAQAESPAASRSR</sequence>
<gene>
    <name evidence="2" type="ORF">ACFO8M_26490</name>
</gene>
<feature type="transmembrane region" description="Helical" evidence="1">
    <location>
        <begin position="38"/>
        <end position="55"/>
    </location>
</feature>
<evidence type="ECO:0000313" key="2">
    <source>
        <dbReference type="EMBL" id="MFC3496044.1"/>
    </source>
</evidence>
<feature type="transmembrane region" description="Helical" evidence="1">
    <location>
        <begin position="67"/>
        <end position="85"/>
    </location>
</feature>
<dbReference type="Proteomes" id="UP001595712">
    <property type="component" value="Unassembled WGS sequence"/>
</dbReference>
<feature type="transmembrane region" description="Helical" evidence="1">
    <location>
        <begin position="150"/>
        <end position="168"/>
    </location>
</feature>